<organism evidence="1 2">
    <name type="scientific">Rhabditophanes sp. KR3021</name>
    <dbReference type="NCBI Taxonomy" id="114890"/>
    <lineage>
        <taxon>Eukaryota</taxon>
        <taxon>Metazoa</taxon>
        <taxon>Ecdysozoa</taxon>
        <taxon>Nematoda</taxon>
        <taxon>Chromadorea</taxon>
        <taxon>Rhabditida</taxon>
        <taxon>Tylenchina</taxon>
        <taxon>Panagrolaimomorpha</taxon>
        <taxon>Strongyloidoidea</taxon>
        <taxon>Alloionematidae</taxon>
        <taxon>Rhabditophanes</taxon>
    </lineage>
</organism>
<sequence>MEAYSLFNFSDGEQDDANSKPEHRKTIFRKELADMLYGFGDVKVPFDETVDLLEVMVQNYIRDISLAAMNVGKQGKIGLEDIHYLIGRDTDKYDRVKELLQANQKLKIAKKYD</sequence>
<dbReference type="WBParaSite" id="RSKR_0000663400.1">
    <property type="protein sequence ID" value="RSKR_0000663400.1"/>
    <property type="gene ID" value="RSKR_0000663400"/>
</dbReference>
<evidence type="ECO:0000313" key="2">
    <source>
        <dbReference type="WBParaSite" id="RSKR_0000663400.1"/>
    </source>
</evidence>
<dbReference type="Proteomes" id="UP000095286">
    <property type="component" value="Unplaced"/>
</dbReference>
<name>A0AC35U117_9BILA</name>
<reference evidence="2" key="1">
    <citation type="submission" date="2016-11" db="UniProtKB">
        <authorList>
            <consortium name="WormBaseParasite"/>
        </authorList>
    </citation>
    <scope>IDENTIFICATION</scope>
    <source>
        <strain evidence="2">KR3021</strain>
    </source>
</reference>
<accession>A0AC35U117</accession>
<evidence type="ECO:0000313" key="1">
    <source>
        <dbReference type="Proteomes" id="UP000095286"/>
    </source>
</evidence>
<protein>
    <submittedName>
        <fullName evidence="2">Transcription initiation factor TFIID subunit 13</fullName>
    </submittedName>
</protein>
<proteinExistence type="predicted"/>